<dbReference type="InterPro" id="IPR036505">
    <property type="entry name" value="Amidase/PGRP_sf"/>
</dbReference>
<proteinExistence type="predicted"/>
<dbReference type="GO" id="GO:0009253">
    <property type="term" value="P:peptidoglycan catabolic process"/>
    <property type="evidence" value="ECO:0007669"/>
    <property type="project" value="InterPro"/>
</dbReference>
<dbReference type="Pfam" id="PF01510">
    <property type="entry name" value="Amidase_2"/>
    <property type="match status" value="1"/>
</dbReference>
<dbReference type="InterPro" id="IPR002502">
    <property type="entry name" value="Amidase_domain"/>
</dbReference>
<dbReference type="RefSeq" id="WP_074636568.1">
    <property type="nucleotide sequence ID" value="NZ_FNDO01000009.1"/>
</dbReference>
<name>A0A1G8E2E2_BACOV</name>
<dbReference type="Gene3D" id="3.40.80.10">
    <property type="entry name" value="Peptidoglycan recognition protein-like"/>
    <property type="match status" value="1"/>
</dbReference>
<dbReference type="SUPFAM" id="SSF55846">
    <property type="entry name" value="N-acetylmuramoyl-L-alanine amidase-like"/>
    <property type="match status" value="1"/>
</dbReference>
<dbReference type="EMBL" id="FNDO01000009">
    <property type="protein sequence ID" value="SDH64107.1"/>
    <property type="molecule type" value="Genomic_DNA"/>
</dbReference>
<evidence type="ECO:0000313" key="3">
    <source>
        <dbReference type="Proteomes" id="UP000181870"/>
    </source>
</evidence>
<evidence type="ECO:0000313" key="2">
    <source>
        <dbReference type="EMBL" id="SDH64107.1"/>
    </source>
</evidence>
<dbReference type="InterPro" id="IPR018247">
    <property type="entry name" value="EF_Hand_1_Ca_BS"/>
</dbReference>
<accession>A0A1G8E2E2</accession>
<dbReference type="Proteomes" id="UP000181870">
    <property type="component" value="Unassembled WGS sequence"/>
</dbReference>
<evidence type="ECO:0000259" key="1">
    <source>
        <dbReference type="Pfam" id="PF01510"/>
    </source>
</evidence>
<protein>
    <submittedName>
        <fullName evidence="2">N-acetylmuramoyl-L-alanine amidase</fullName>
    </submittedName>
</protein>
<reference evidence="3" key="1">
    <citation type="submission" date="2016-10" db="EMBL/GenBank/DDBJ databases">
        <authorList>
            <person name="Varghese N."/>
            <person name="Submissions S."/>
        </authorList>
    </citation>
    <scope>NUCLEOTIDE SEQUENCE [LARGE SCALE GENOMIC DNA]</scope>
    <source>
        <strain evidence="3">NLAE-zl-C57</strain>
    </source>
</reference>
<gene>
    <name evidence="2" type="ORF">SAMN05192582_100981</name>
</gene>
<sequence length="149" mass="17096">MRTINLIVIHCSASRVDRNFTEDDLEVCHRRRGFNGTGYHFYIRKNGDIKTTREIERIGAHAKGYNRNSVGICYEGGLDCHGHPADTRTEWQVHSMRVLILALLRDYPGCRVCGHRDLSPDLNGNGEIEPEEWIKACPCFEVKEFCSKM</sequence>
<dbReference type="CDD" id="cd06583">
    <property type="entry name" value="PGRP"/>
    <property type="match status" value="1"/>
</dbReference>
<dbReference type="PANTHER" id="PTHR11022">
    <property type="entry name" value="PEPTIDOGLYCAN RECOGNITION PROTEIN"/>
    <property type="match status" value="1"/>
</dbReference>
<organism evidence="2 3">
    <name type="scientific">Bacteroides ovatus</name>
    <dbReference type="NCBI Taxonomy" id="28116"/>
    <lineage>
        <taxon>Bacteria</taxon>
        <taxon>Pseudomonadati</taxon>
        <taxon>Bacteroidota</taxon>
        <taxon>Bacteroidia</taxon>
        <taxon>Bacteroidales</taxon>
        <taxon>Bacteroidaceae</taxon>
        <taxon>Bacteroides</taxon>
    </lineage>
</organism>
<dbReference type="PROSITE" id="PS00018">
    <property type="entry name" value="EF_HAND_1"/>
    <property type="match status" value="1"/>
</dbReference>
<dbReference type="AlphaFoldDB" id="A0A1G8E2E2"/>
<dbReference type="GO" id="GO:0008745">
    <property type="term" value="F:N-acetylmuramoyl-L-alanine amidase activity"/>
    <property type="evidence" value="ECO:0007669"/>
    <property type="project" value="InterPro"/>
</dbReference>
<feature type="domain" description="N-acetylmuramoyl-L-alanine amidase" evidence="1">
    <location>
        <begin position="2"/>
        <end position="118"/>
    </location>
</feature>
<dbReference type="PANTHER" id="PTHR11022:SF41">
    <property type="entry name" value="PEPTIDOGLYCAN-RECOGNITION PROTEIN LC-RELATED"/>
    <property type="match status" value="1"/>
</dbReference>
<dbReference type="InterPro" id="IPR015510">
    <property type="entry name" value="PGRP"/>
</dbReference>
<dbReference type="FunFam" id="3.40.80.10:FF:000008">
    <property type="entry name" value="N-acetylmuramoyl-L-alanine amidase"/>
    <property type="match status" value="1"/>
</dbReference>